<reference evidence="2" key="1">
    <citation type="submission" date="2016-10" db="EMBL/GenBank/DDBJ databases">
        <authorList>
            <person name="Varghese N."/>
            <person name="Submissions S."/>
        </authorList>
    </citation>
    <scope>NUCLEOTIDE SEQUENCE [LARGE SCALE GENOMIC DNA]</scope>
    <source>
        <strain evidence="2">DSM 20524</strain>
    </source>
</reference>
<dbReference type="Proteomes" id="UP000198929">
    <property type="component" value="Unassembled WGS sequence"/>
</dbReference>
<dbReference type="EMBL" id="FOGQ01000001">
    <property type="protein sequence ID" value="SER49135.1"/>
    <property type="molecule type" value="Genomic_DNA"/>
</dbReference>
<dbReference type="RefSeq" id="WP_092255333.1">
    <property type="nucleotide sequence ID" value="NZ_CP047199.1"/>
</dbReference>
<organism evidence="1 2">
    <name type="scientific">Corynebacterium cystitidis DSM 20524</name>
    <dbReference type="NCBI Taxonomy" id="1121357"/>
    <lineage>
        <taxon>Bacteria</taxon>
        <taxon>Bacillati</taxon>
        <taxon>Actinomycetota</taxon>
        <taxon>Actinomycetes</taxon>
        <taxon>Mycobacteriales</taxon>
        <taxon>Corynebacteriaceae</taxon>
        <taxon>Corynebacterium</taxon>
    </lineage>
</organism>
<evidence type="ECO:0000313" key="1">
    <source>
        <dbReference type="EMBL" id="SER49135.1"/>
    </source>
</evidence>
<dbReference type="AlphaFoldDB" id="A0A1H9PMU6"/>
<gene>
    <name evidence="1" type="ORF">SAMN05661109_00392</name>
</gene>
<proteinExistence type="predicted"/>
<dbReference type="STRING" id="1121357.SAMN05661109_00392"/>
<sequence>MEMRAQVYSPLQNTAVWLAAWLHGHEPTDSVLSALSALGGTHRWNGGPIVDMLREIRARADTHGEEPVLRLILWGPGQAAAIPAGSAAAAALTSAGALVVRGRGGVSHILVPRYDDNGVAWRAFDEESRLPEPAWLTPGEADQLLAQATDGAAALIEATGYRSDELSNPRLTVGSLADFYDTPGLPSSVTPRAAKLFARADRVAAIIETVTDRIGDHSLDPHLFALWRHIRTARMAGVADAVHDYWRTS</sequence>
<accession>A0A1H9PMU6</accession>
<keyword evidence="2" id="KW-1185">Reference proteome</keyword>
<name>A0A1H9PMU6_9CORY</name>
<protein>
    <submittedName>
        <fullName evidence="1">Uncharacterized protein</fullName>
    </submittedName>
</protein>
<evidence type="ECO:0000313" key="2">
    <source>
        <dbReference type="Proteomes" id="UP000198929"/>
    </source>
</evidence>